<evidence type="ECO:0000313" key="1">
    <source>
        <dbReference type="EMBL" id="KRX42108.1"/>
    </source>
</evidence>
<accession>A0A0V0TSZ2</accession>
<dbReference type="AlphaFoldDB" id="A0A0V0TSZ2"/>
<proteinExistence type="predicted"/>
<name>A0A0V0TSZ2_9BILA</name>
<dbReference type="OrthoDB" id="429521at2759"/>
<organism evidence="1 2">
    <name type="scientific">Trichinella murrelli</name>
    <dbReference type="NCBI Taxonomy" id="144512"/>
    <lineage>
        <taxon>Eukaryota</taxon>
        <taxon>Metazoa</taxon>
        <taxon>Ecdysozoa</taxon>
        <taxon>Nematoda</taxon>
        <taxon>Enoplea</taxon>
        <taxon>Dorylaimia</taxon>
        <taxon>Trichinellida</taxon>
        <taxon>Trichinellidae</taxon>
        <taxon>Trichinella</taxon>
    </lineage>
</organism>
<reference evidence="1 2" key="1">
    <citation type="submission" date="2015-01" db="EMBL/GenBank/DDBJ databases">
        <title>Evolution of Trichinella species and genotypes.</title>
        <authorList>
            <person name="Korhonen P.K."/>
            <person name="Edoardo P."/>
            <person name="Giuseppe L.R."/>
            <person name="Gasser R.B."/>
        </authorList>
    </citation>
    <scope>NUCLEOTIDE SEQUENCE [LARGE SCALE GENOMIC DNA]</scope>
    <source>
        <strain evidence="1">ISS417</strain>
    </source>
</reference>
<sequence>MGEDSKRKPLNTAFRIFDPGGCFAPSTVRVKMLLQILWQAGASWDDPLPRNVKEQWTRWKKLLKIHLPLTRSYRSHLFK</sequence>
<comment type="caution">
    <text evidence="1">The sequence shown here is derived from an EMBL/GenBank/DDBJ whole genome shotgun (WGS) entry which is preliminary data.</text>
</comment>
<dbReference type="Pfam" id="PF05380">
    <property type="entry name" value="Peptidase_A17"/>
    <property type="match status" value="1"/>
</dbReference>
<protein>
    <submittedName>
        <fullName evidence="1">Uncharacterized protein</fullName>
    </submittedName>
</protein>
<keyword evidence="2" id="KW-1185">Reference proteome</keyword>
<dbReference type="EMBL" id="JYDJ01000153">
    <property type="protein sequence ID" value="KRX42108.1"/>
    <property type="molecule type" value="Genomic_DNA"/>
</dbReference>
<gene>
    <name evidence="1" type="ORF">T05_15501</name>
</gene>
<dbReference type="Proteomes" id="UP000055048">
    <property type="component" value="Unassembled WGS sequence"/>
</dbReference>
<dbReference type="InterPro" id="IPR008042">
    <property type="entry name" value="Retrotrans_Pao"/>
</dbReference>
<evidence type="ECO:0000313" key="2">
    <source>
        <dbReference type="Proteomes" id="UP000055048"/>
    </source>
</evidence>